<dbReference type="Proteomes" id="UP001163285">
    <property type="component" value="Chromosome"/>
</dbReference>
<name>A0AAF0JYH1_AERCA</name>
<dbReference type="SUPFAM" id="SSF56349">
    <property type="entry name" value="DNA breaking-rejoining enzymes"/>
    <property type="match status" value="1"/>
</dbReference>
<evidence type="ECO:0000313" key="3">
    <source>
        <dbReference type="EMBL" id="WGC86168.1"/>
    </source>
</evidence>
<dbReference type="RefSeq" id="WP_125117224.1">
    <property type="nucleotide sequence ID" value="NZ_AP019195.1"/>
</dbReference>
<dbReference type="InterPro" id="IPR011010">
    <property type="entry name" value="DNA_brk_join_enz"/>
</dbReference>
<dbReference type="GO" id="GO:0003677">
    <property type="term" value="F:DNA binding"/>
    <property type="evidence" value="ECO:0007669"/>
    <property type="project" value="InterPro"/>
</dbReference>
<reference evidence="3" key="1">
    <citation type="submission" date="2023-04" db="EMBL/GenBank/DDBJ databases">
        <title>Whole Genome Sequence of Multi-drug resistant Aeromonas caviae as a gut pathogen in newborn.</title>
        <authorList>
            <person name="Jadhav S.V."/>
            <person name="Saroj S.D."/>
            <person name="Saha U.B."/>
            <person name="Sen S."/>
            <person name="Kher A."/>
        </authorList>
    </citation>
    <scope>NUCLEOTIDE SEQUENCE</scope>
    <source>
        <strain evidence="3">SVJ23</strain>
    </source>
</reference>
<dbReference type="EMBL" id="CP110176">
    <property type="protein sequence ID" value="WGC86168.1"/>
    <property type="molecule type" value="Genomic_DNA"/>
</dbReference>
<feature type="region of interest" description="Disordered" evidence="2">
    <location>
        <begin position="294"/>
        <end position="324"/>
    </location>
</feature>
<keyword evidence="1" id="KW-0233">DNA recombination</keyword>
<protein>
    <submittedName>
        <fullName evidence="3">Site-specific integrase</fullName>
    </submittedName>
</protein>
<evidence type="ECO:0000256" key="2">
    <source>
        <dbReference type="SAM" id="MobiDB-lite"/>
    </source>
</evidence>
<accession>A0AAF0JYH1</accession>
<gene>
    <name evidence="3" type="ORF">OJY61_23090</name>
</gene>
<dbReference type="GO" id="GO:0006310">
    <property type="term" value="P:DNA recombination"/>
    <property type="evidence" value="ECO:0007669"/>
    <property type="project" value="UniProtKB-KW"/>
</dbReference>
<dbReference type="Gene3D" id="1.10.443.10">
    <property type="entry name" value="Intergrase catalytic core"/>
    <property type="match status" value="1"/>
</dbReference>
<evidence type="ECO:0000313" key="4">
    <source>
        <dbReference type="Proteomes" id="UP001163285"/>
    </source>
</evidence>
<evidence type="ECO:0000256" key="1">
    <source>
        <dbReference type="ARBA" id="ARBA00023172"/>
    </source>
</evidence>
<dbReference type="GO" id="GO:0015074">
    <property type="term" value="P:DNA integration"/>
    <property type="evidence" value="ECO:0007669"/>
    <property type="project" value="InterPro"/>
</dbReference>
<sequence>MATDKTKIEYEKIAKHFYIRLERKCIKLTAKNISDELLACAPEYRPAYWRRLRGALAHHQRTLGYDDAATRILALHNPVTAKGSTLSVKQKQTRVKSIAAEDETALIDYFNARNDKCMVAAIKLFKLTGIRPTELAGVTVDSNRLTVIGAKKSHHGTRGADRVLQLDGITALTLYMLVTLAQKVNVGCLQDKLRAAGKNLWPKRKHLPTFYSWRHQMGSELKASGMGRLQIAYLMGHQATASIDRYGNRKSAKGGRLPSCPADADLSHIRVTHSVRSKDNKNYIQPSTPILVVEPNEGSNAKDKSTGMAAYIKRNKQKDDGLSR</sequence>
<organism evidence="3 4">
    <name type="scientific">Aeromonas caviae</name>
    <name type="common">Aeromonas punctata</name>
    <dbReference type="NCBI Taxonomy" id="648"/>
    <lineage>
        <taxon>Bacteria</taxon>
        <taxon>Pseudomonadati</taxon>
        <taxon>Pseudomonadota</taxon>
        <taxon>Gammaproteobacteria</taxon>
        <taxon>Aeromonadales</taxon>
        <taxon>Aeromonadaceae</taxon>
        <taxon>Aeromonas</taxon>
    </lineage>
</organism>
<proteinExistence type="predicted"/>
<dbReference type="AlphaFoldDB" id="A0AAF0JYH1"/>
<dbReference type="InterPro" id="IPR013762">
    <property type="entry name" value="Integrase-like_cat_sf"/>
</dbReference>